<feature type="region of interest" description="Disordered" evidence="1">
    <location>
        <begin position="1"/>
        <end position="78"/>
    </location>
</feature>
<evidence type="ECO:0000313" key="3">
    <source>
        <dbReference type="Proteomes" id="UP001341281"/>
    </source>
</evidence>
<feature type="compositionally biased region" description="Low complexity" evidence="1">
    <location>
        <begin position="23"/>
        <end position="34"/>
    </location>
</feature>
<reference evidence="2 3" key="1">
    <citation type="submission" date="2024-02" db="EMBL/GenBank/DDBJ databases">
        <title>High-quality chromosome-scale genome assembly of Pensacola bahiagrass (Paspalum notatum Flugge var. saurae).</title>
        <authorList>
            <person name="Vega J.M."/>
            <person name="Podio M."/>
            <person name="Orjuela J."/>
            <person name="Siena L.A."/>
            <person name="Pessino S.C."/>
            <person name="Combes M.C."/>
            <person name="Mariac C."/>
            <person name="Albertini E."/>
            <person name="Pupilli F."/>
            <person name="Ortiz J.P.A."/>
            <person name="Leblanc O."/>
        </authorList>
    </citation>
    <scope>NUCLEOTIDE SEQUENCE [LARGE SCALE GENOMIC DNA]</scope>
    <source>
        <strain evidence="2">R1</strain>
        <tissue evidence="2">Leaf</tissue>
    </source>
</reference>
<proteinExistence type="predicted"/>
<gene>
    <name evidence="2" type="ORF">U9M48_013107</name>
</gene>
<dbReference type="AlphaFoldDB" id="A0AAQ3SYV0"/>
<dbReference type="EMBL" id="CP144747">
    <property type="protein sequence ID" value="WVZ63480.1"/>
    <property type="molecule type" value="Genomic_DNA"/>
</dbReference>
<name>A0AAQ3SYV0_PASNO</name>
<dbReference type="Proteomes" id="UP001341281">
    <property type="component" value="Chromosome 03"/>
</dbReference>
<evidence type="ECO:0000256" key="1">
    <source>
        <dbReference type="SAM" id="MobiDB-lite"/>
    </source>
</evidence>
<sequence length="104" mass="10814">MAPPRSPYSMDPSAPQRGRPLSPVCGVDPCGVGVESKPTQVESDPSLGKLVPISPHPRAREAPPPVLGSPEPLLDATPRAPPIAVRLHPWTVASGRPPPSPSRG</sequence>
<protein>
    <submittedName>
        <fullName evidence="2">Uncharacterized protein</fullName>
    </submittedName>
</protein>
<organism evidence="2 3">
    <name type="scientific">Paspalum notatum var. saurae</name>
    <dbReference type="NCBI Taxonomy" id="547442"/>
    <lineage>
        <taxon>Eukaryota</taxon>
        <taxon>Viridiplantae</taxon>
        <taxon>Streptophyta</taxon>
        <taxon>Embryophyta</taxon>
        <taxon>Tracheophyta</taxon>
        <taxon>Spermatophyta</taxon>
        <taxon>Magnoliopsida</taxon>
        <taxon>Liliopsida</taxon>
        <taxon>Poales</taxon>
        <taxon>Poaceae</taxon>
        <taxon>PACMAD clade</taxon>
        <taxon>Panicoideae</taxon>
        <taxon>Andropogonodae</taxon>
        <taxon>Paspaleae</taxon>
        <taxon>Paspalinae</taxon>
        <taxon>Paspalum</taxon>
    </lineage>
</organism>
<accession>A0AAQ3SYV0</accession>
<keyword evidence="3" id="KW-1185">Reference proteome</keyword>
<feature type="region of interest" description="Disordered" evidence="1">
    <location>
        <begin position="85"/>
        <end position="104"/>
    </location>
</feature>
<evidence type="ECO:0000313" key="2">
    <source>
        <dbReference type="EMBL" id="WVZ63480.1"/>
    </source>
</evidence>